<protein>
    <submittedName>
        <fullName evidence="2">Uncharacterized protein</fullName>
    </submittedName>
</protein>
<evidence type="ECO:0000256" key="1">
    <source>
        <dbReference type="SAM" id="SignalP"/>
    </source>
</evidence>
<proteinExistence type="predicted"/>
<keyword evidence="1" id="KW-0732">Signal</keyword>
<name>A0ABX1QEG0_9RHOO</name>
<evidence type="ECO:0000313" key="3">
    <source>
        <dbReference type="Proteomes" id="UP000648984"/>
    </source>
</evidence>
<feature type="signal peptide" evidence="1">
    <location>
        <begin position="1"/>
        <end position="26"/>
    </location>
</feature>
<reference evidence="2 3" key="1">
    <citation type="submission" date="2019-12" db="EMBL/GenBank/DDBJ databases">
        <title>Comparative genomics gives insights into the taxonomy of the Azoarcus-Aromatoleum group and reveals separate origins of nif in the plant-associated Azoarcus and non-plant-associated Aromatoleum sub-groups.</title>
        <authorList>
            <person name="Lafos M."/>
            <person name="Maluk M."/>
            <person name="Batista M."/>
            <person name="Junghare M."/>
            <person name="Carmona M."/>
            <person name="Faoro H."/>
            <person name="Cruz L.M."/>
            <person name="Battistoni F."/>
            <person name="De Souza E."/>
            <person name="Pedrosa F."/>
            <person name="Chen W.-M."/>
            <person name="Poole P.S."/>
            <person name="Dixon R.A."/>
            <person name="James E.K."/>
        </authorList>
    </citation>
    <scope>NUCLEOTIDE SEQUENCE [LARGE SCALE GENOMIC DNA]</scope>
    <source>
        <strain evidence="2 3">22Lin</strain>
    </source>
</reference>
<dbReference type="RefSeq" id="WP_169261511.1">
    <property type="nucleotide sequence ID" value="NZ_WTVQ01000031.1"/>
</dbReference>
<accession>A0ABX1QEG0</accession>
<feature type="chain" id="PRO_5045342721" evidence="1">
    <location>
        <begin position="27"/>
        <end position="127"/>
    </location>
</feature>
<keyword evidence="3" id="KW-1185">Reference proteome</keyword>
<comment type="caution">
    <text evidence="2">The sequence shown here is derived from an EMBL/GenBank/DDBJ whole genome shotgun (WGS) entry which is preliminary data.</text>
</comment>
<gene>
    <name evidence="2" type="ORF">GPA25_16520</name>
</gene>
<evidence type="ECO:0000313" key="2">
    <source>
        <dbReference type="EMBL" id="NMG76365.1"/>
    </source>
</evidence>
<organism evidence="2 3">
    <name type="scientific">Aromatoleum diolicum</name>
    <dbReference type="NCBI Taxonomy" id="75796"/>
    <lineage>
        <taxon>Bacteria</taxon>
        <taxon>Pseudomonadati</taxon>
        <taxon>Pseudomonadota</taxon>
        <taxon>Betaproteobacteria</taxon>
        <taxon>Rhodocyclales</taxon>
        <taxon>Rhodocyclaceae</taxon>
        <taxon>Aromatoleum</taxon>
    </lineage>
</organism>
<dbReference type="Proteomes" id="UP000648984">
    <property type="component" value="Unassembled WGS sequence"/>
</dbReference>
<dbReference type="EMBL" id="WTVQ01000031">
    <property type="protein sequence ID" value="NMG76365.1"/>
    <property type="molecule type" value="Genomic_DNA"/>
</dbReference>
<sequence length="127" mass="12903">MKSRTRVASVVVVLAAMGAWAGPASAVEFVKYSGECATELNAVGQAIEDATFLGNKATTDESNLFAKLDAANAKVGLEKYDDAVDKLMNIVSTATALANAAKPKLDSAYGINTAAGAAMDCVGALGN</sequence>